<dbReference type="Pfam" id="PF04023">
    <property type="entry name" value="FeoA"/>
    <property type="match status" value="1"/>
</dbReference>
<dbReference type="SMART" id="SM00899">
    <property type="entry name" value="FeoA"/>
    <property type="match status" value="1"/>
</dbReference>
<keyword evidence="4" id="KW-1185">Reference proteome</keyword>
<dbReference type="PANTHER" id="PTHR43151:SF1">
    <property type="entry name" value="SSR2333 PROTEIN"/>
    <property type="match status" value="1"/>
</dbReference>
<comment type="caution">
    <text evidence="3">The sequence shown here is derived from an EMBL/GenBank/DDBJ whole genome shotgun (WGS) entry which is preliminary data.</text>
</comment>
<dbReference type="SUPFAM" id="SSF50037">
    <property type="entry name" value="C-terminal domain of transcriptional repressors"/>
    <property type="match status" value="1"/>
</dbReference>
<accession>A0A4Q7PJW6</accession>
<feature type="domain" description="Ferrous iron transporter FeoA-like" evidence="2">
    <location>
        <begin position="1"/>
        <end position="72"/>
    </location>
</feature>
<proteinExistence type="predicted"/>
<dbReference type="PANTHER" id="PTHR43151">
    <property type="entry name" value="FEOA FAMILY PROTEIN"/>
    <property type="match status" value="1"/>
</dbReference>
<dbReference type="GO" id="GO:0046914">
    <property type="term" value="F:transition metal ion binding"/>
    <property type="evidence" value="ECO:0007669"/>
    <property type="project" value="InterPro"/>
</dbReference>
<dbReference type="InterPro" id="IPR053184">
    <property type="entry name" value="FeoA-like"/>
</dbReference>
<sequence>MSLHEGKVGSSYIVKGIEIETAVARRLQSLGMVEGAVVDIINGKSNGTLIIKVRGTRFAIGRRIASAIMVKEAA</sequence>
<keyword evidence="1" id="KW-0408">Iron</keyword>
<protein>
    <submittedName>
        <fullName evidence="3">Ferrous iron transport protein A</fullName>
    </submittedName>
</protein>
<gene>
    <name evidence="3" type="ORF">EV209_1430</name>
</gene>
<dbReference type="InterPro" id="IPR038157">
    <property type="entry name" value="FeoA_core_dom"/>
</dbReference>
<dbReference type="EMBL" id="SGXF01000002">
    <property type="protein sequence ID" value="RZT00993.1"/>
    <property type="molecule type" value="Genomic_DNA"/>
</dbReference>
<reference evidence="3 4" key="1">
    <citation type="submission" date="2019-02" db="EMBL/GenBank/DDBJ databases">
        <title>Genomic Encyclopedia of Type Strains, Phase IV (KMG-IV): sequencing the most valuable type-strain genomes for metagenomic binning, comparative biology and taxonomic classification.</title>
        <authorList>
            <person name="Goeker M."/>
        </authorList>
    </citation>
    <scope>NUCLEOTIDE SEQUENCE [LARGE SCALE GENOMIC DNA]</scope>
    <source>
        <strain evidence="3 4">DSM 29486</strain>
    </source>
</reference>
<dbReference type="AlphaFoldDB" id="A0A4Q7PJW6"/>
<evidence type="ECO:0000256" key="1">
    <source>
        <dbReference type="ARBA" id="ARBA00023004"/>
    </source>
</evidence>
<organism evidence="3 4">
    <name type="scientific">Cuneatibacter caecimuris</name>
    <dbReference type="NCBI Taxonomy" id="1796618"/>
    <lineage>
        <taxon>Bacteria</taxon>
        <taxon>Bacillati</taxon>
        <taxon>Bacillota</taxon>
        <taxon>Clostridia</taxon>
        <taxon>Lachnospirales</taxon>
        <taxon>Lachnospiraceae</taxon>
        <taxon>Cuneatibacter</taxon>
    </lineage>
</organism>
<evidence type="ECO:0000259" key="2">
    <source>
        <dbReference type="SMART" id="SM00899"/>
    </source>
</evidence>
<dbReference type="Proteomes" id="UP000292927">
    <property type="component" value="Unassembled WGS sequence"/>
</dbReference>
<dbReference type="InterPro" id="IPR007167">
    <property type="entry name" value="Fe-transptr_FeoA-like"/>
</dbReference>
<dbReference type="Gene3D" id="2.30.30.90">
    <property type="match status" value="1"/>
</dbReference>
<dbReference type="RefSeq" id="WP_130434497.1">
    <property type="nucleotide sequence ID" value="NZ_SGXF01000002.1"/>
</dbReference>
<dbReference type="InterPro" id="IPR008988">
    <property type="entry name" value="Transcriptional_repressor_C"/>
</dbReference>
<evidence type="ECO:0000313" key="3">
    <source>
        <dbReference type="EMBL" id="RZT00993.1"/>
    </source>
</evidence>
<dbReference type="OrthoDB" id="9811076at2"/>
<name>A0A4Q7PJW6_9FIRM</name>
<evidence type="ECO:0000313" key="4">
    <source>
        <dbReference type="Proteomes" id="UP000292927"/>
    </source>
</evidence>